<evidence type="ECO:0000313" key="2">
    <source>
        <dbReference type="Proteomes" id="UP001148629"/>
    </source>
</evidence>
<dbReference type="Proteomes" id="UP001148629">
    <property type="component" value="Unassembled WGS sequence"/>
</dbReference>
<comment type="caution">
    <text evidence="1">The sequence shown here is derived from an EMBL/GenBank/DDBJ whole genome shotgun (WGS) entry which is preliminary data.</text>
</comment>
<accession>A0ACC1RQX9</accession>
<sequence>MASPVKEQADAVSFSNIESNTQGEVISQEEQLRRDFKPRQVFMFSIACAIGTGLIIGSGSALAKGGPGNLLISYCLIGAAVFFVMTSLGEMAAFVPMNKGFSGYATRMVDPAFGFATGWNYFIKYIVVTPTNLTAAGLVIQYWRPDLNVAIWVATFGAAIIIINILHVNSFGETEFWFGLCKIIVMTTMILTCLIISLGGGPNHYRSGFKYWQEPGAFAQYLLEGRTGYLLGFWACICQALFAFIGCEVVGMTFGETPNPRKNILKAVKQTFWRIAVFYIIGVLVLGMAVPHDDDRLLGATKQSTSAAASPFVVAVNIAGIRVLPDIINASMLVFTLSAASSDIYCASRSLYGLARDGQAPKIFCKTLGSGNPIWAVAASAMFIALGFMNASKSASTVFGYLVSLVTIFAVWNWVALLVSYLSFRRALKAQGIPLSELPYVGMLQPYGAYYALFISILIIIFSGYDAFIPHFKPDILVLKYIGTLIFLANVTWWKLYKGTKWVSPSEVNLATGRWEFDNVESPTN</sequence>
<dbReference type="EMBL" id="JANRMS010002187">
    <property type="protein sequence ID" value="KAJ3523813.1"/>
    <property type="molecule type" value="Genomic_DNA"/>
</dbReference>
<evidence type="ECO:0000313" key="1">
    <source>
        <dbReference type="EMBL" id="KAJ3523813.1"/>
    </source>
</evidence>
<keyword evidence="2" id="KW-1185">Reference proteome</keyword>
<organism evidence="1 2">
    <name type="scientific">Fusarium decemcellulare</name>
    <dbReference type="NCBI Taxonomy" id="57161"/>
    <lineage>
        <taxon>Eukaryota</taxon>
        <taxon>Fungi</taxon>
        <taxon>Dikarya</taxon>
        <taxon>Ascomycota</taxon>
        <taxon>Pezizomycotina</taxon>
        <taxon>Sordariomycetes</taxon>
        <taxon>Hypocreomycetidae</taxon>
        <taxon>Hypocreales</taxon>
        <taxon>Nectriaceae</taxon>
        <taxon>Fusarium</taxon>
        <taxon>Fusarium decemcellulare species complex</taxon>
    </lineage>
</organism>
<reference evidence="1" key="1">
    <citation type="submission" date="2022-08" db="EMBL/GenBank/DDBJ databases">
        <title>Genome Sequence of Fusarium decemcellulare.</title>
        <authorList>
            <person name="Buettner E."/>
        </authorList>
    </citation>
    <scope>NUCLEOTIDE SEQUENCE</scope>
    <source>
        <strain evidence="1">Babe19</strain>
    </source>
</reference>
<proteinExistence type="predicted"/>
<name>A0ACC1RQX9_9HYPO</name>
<protein>
    <submittedName>
        <fullName evidence="1">Uncharacterized protein</fullName>
    </submittedName>
</protein>
<gene>
    <name evidence="1" type="ORF">NM208_g12311</name>
</gene>